<dbReference type="EMBL" id="CABFNQ020000451">
    <property type="protein sequence ID" value="CAH0015658.1"/>
    <property type="molecule type" value="Genomic_DNA"/>
</dbReference>
<evidence type="ECO:0000313" key="1">
    <source>
        <dbReference type="EMBL" id="CAH0015658.1"/>
    </source>
</evidence>
<protein>
    <submittedName>
        <fullName evidence="1">Uncharacterized protein</fullName>
    </submittedName>
</protein>
<dbReference type="Proteomes" id="UP000696573">
    <property type="component" value="Unassembled WGS sequence"/>
</dbReference>
<sequence>MSLFEVTGLIGAIPGVITLVTESITLIHRCGSGKKLSSVVKGAHLQLVAIKDLLIALDARCRDPKKIHWLLGDVRNIQQAVKELGEELEDLAKLLNSVALACTKGEGRFVRRAQLLLSGYEGQFKEQFQRIEAIKSLLTLILTNGINLTIDQAVQS</sequence>
<keyword evidence="2" id="KW-1185">Reference proteome</keyword>
<evidence type="ECO:0000313" key="2">
    <source>
        <dbReference type="Proteomes" id="UP000696573"/>
    </source>
</evidence>
<dbReference type="OrthoDB" id="5147928at2759"/>
<reference evidence="1" key="1">
    <citation type="submission" date="2021-10" db="EMBL/GenBank/DDBJ databases">
        <authorList>
            <person name="Piombo E."/>
        </authorList>
    </citation>
    <scope>NUCLEOTIDE SEQUENCE</scope>
</reference>
<name>A0A9N9UYB4_9HYPO</name>
<proteinExistence type="predicted"/>
<comment type="caution">
    <text evidence="1">The sequence shown here is derived from an EMBL/GenBank/DDBJ whole genome shotgun (WGS) entry which is preliminary data.</text>
</comment>
<gene>
    <name evidence="1" type="ORF">CRHIZ90672A_00007849</name>
</gene>
<organism evidence="1 2">
    <name type="scientific">Clonostachys rhizophaga</name>
    <dbReference type="NCBI Taxonomy" id="160324"/>
    <lineage>
        <taxon>Eukaryota</taxon>
        <taxon>Fungi</taxon>
        <taxon>Dikarya</taxon>
        <taxon>Ascomycota</taxon>
        <taxon>Pezizomycotina</taxon>
        <taxon>Sordariomycetes</taxon>
        <taxon>Hypocreomycetidae</taxon>
        <taxon>Hypocreales</taxon>
        <taxon>Bionectriaceae</taxon>
        <taxon>Clonostachys</taxon>
    </lineage>
</organism>
<accession>A0A9N9UYB4</accession>
<dbReference type="AlphaFoldDB" id="A0A9N9UYB4"/>